<keyword evidence="7" id="KW-0804">Transcription</keyword>
<sequence>MKRGRDDDDDDATSGSAMGNDNHRIQAAAAHQAASGTAPPPVKRRRRRRGQDDAFECQTCGRRFPTFQALGGHRTSHLRRPAMTKKQPRSSSKAVLVHACAMCGLGFSTGQARPLVGTLRRHRLGRADSMAGFPSADLDLTQIIVHGRPTSASSSLQLLNLFV</sequence>
<reference evidence="12" key="1">
    <citation type="submission" date="2020-10" db="EMBL/GenBank/DDBJ databases">
        <authorList>
            <person name="Han B."/>
            <person name="Lu T."/>
            <person name="Zhao Q."/>
            <person name="Huang X."/>
            <person name="Zhao Y."/>
        </authorList>
    </citation>
    <scope>NUCLEOTIDE SEQUENCE</scope>
</reference>
<evidence type="ECO:0000256" key="5">
    <source>
        <dbReference type="ARBA" id="ARBA00022833"/>
    </source>
</evidence>
<dbReference type="PROSITE" id="PS50157">
    <property type="entry name" value="ZINC_FINGER_C2H2_2"/>
    <property type="match status" value="1"/>
</dbReference>
<keyword evidence="6" id="KW-0805">Transcription regulation</keyword>
<accession>A0A811Q0S6</accession>
<name>A0A811Q0S6_9POAL</name>
<keyword evidence="2" id="KW-0479">Metal-binding</keyword>
<organism evidence="12 13">
    <name type="scientific">Miscanthus lutarioriparius</name>
    <dbReference type="NCBI Taxonomy" id="422564"/>
    <lineage>
        <taxon>Eukaryota</taxon>
        <taxon>Viridiplantae</taxon>
        <taxon>Streptophyta</taxon>
        <taxon>Embryophyta</taxon>
        <taxon>Tracheophyta</taxon>
        <taxon>Spermatophyta</taxon>
        <taxon>Magnoliopsida</taxon>
        <taxon>Liliopsida</taxon>
        <taxon>Poales</taxon>
        <taxon>Poaceae</taxon>
        <taxon>PACMAD clade</taxon>
        <taxon>Panicoideae</taxon>
        <taxon>Andropogonodae</taxon>
        <taxon>Andropogoneae</taxon>
        <taxon>Saccharinae</taxon>
        <taxon>Miscanthus</taxon>
    </lineage>
</organism>
<dbReference type="InterPro" id="IPR036236">
    <property type="entry name" value="Znf_C2H2_sf"/>
</dbReference>
<feature type="region of interest" description="Disordered" evidence="10">
    <location>
        <begin position="1"/>
        <end position="55"/>
    </location>
</feature>
<keyword evidence="13" id="KW-1185">Reference proteome</keyword>
<evidence type="ECO:0000256" key="3">
    <source>
        <dbReference type="ARBA" id="ARBA00022737"/>
    </source>
</evidence>
<comment type="subcellular location">
    <subcellularLocation>
        <location evidence="1">Nucleus</location>
    </subcellularLocation>
</comment>
<evidence type="ECO:0000256" key="6">
    <source>
        <dbReference type="ARBA" id="ARBA00023015"/>
    </source>
</evidence>
<keyword evidence="3" id="KW-0677">Repeat</keyword>
<dbReference type="PANTHER" id="PTHR26374:SF450">
    <property type="entry name" value="OS11G0702300 PROTEIN"/>
    <property type="match status" value="1"/>
</dbReference>
<keyword evidence="8" id="KW-0539">Nucleus</keyword>
<evidence type="ECO:0000256" key="7">
    <source>
        <dbReference type="ARBA" id="ARBA00023163"/>
    </source>
</evidence>
<dbReference type="GO" id="GO:0008270">
    <property type="term" value="F:zinc ion binding"/>
    <property type="evidence" value="ECO:0007669"/>
    <property type="project" value="UniProtKB-KW"/>
</dbReference>
<evidence type="ECO:0000313" key="13">
    <source>
        <dbReference type="Proteomes" id="UP000604825"/>
    </source>
</evidence>
<evidence type="ECO:0000259" key="11">
    <source>
        <dbReference type="PROSITE" id="PS50157"/>
    </source>
</evidence>
<keyword evidence="4 9" id="KW-0863">Zinc-finger</keyword>
<evidence type="ECO:0000256" key="10">
    <source>
        <dbReference type="SAM" id="MobiDB-lite"/>
    </source>
</evidence>
<dbReference type="PANTHER" id="PTHR26374">
    <property type="entry name" value="ZINC FINGER PROTEIN ZAT5"/>
    <property type="match status" value="1"/>
</dbReference>
<evidence type="ECO:0000256" key="8">
    <source>
        <dbReference type="ARBA" id="ARBA00023242"/>
    </source>
</evidence>
<dbReference type="AlphaFoldDB" id="A0A811Q0S6"/>
<protein>
    <recommendedName>
        <fullName evidence="11">C2H2-type domain-containing protein</fullName>
    </recommendedName>
</protein>
<evidence type="ECO:0000256" key="4">
    <source>
        <dbReference type="ARBA" id="ARBA00022771"/>
    </source>
</evidence>
<dbReference type="EMBL" id="CAJGYO010000009">
    <property type="protein sequence ID" value="CAD6252503.1"/>
    <property type="molecule type" value="Genomic_DNA"/>
</dbReference>
<evidence type="ECO:0000256" key="1">
    <source>
        <dbReference type="ARBA" id="ARBA00004123"/>
    </source>
</evidence>
<dbReference type="InterPro" id="IPR013087">
    <property type="entry name" value="Znf_C2H2_type"/>
</dbReference>
<dbReference type="PROSITE" id="PS00028">
    <property type="entry name" value="ZINC_FINGER_C2H2_1"/>
    <property type="match status" value="1"/>
</dbReference>
<dbReference type="GO" id="GO:0005634">
    <property type="term" value="C:nucleus"/>
    <property type="evidence" value="ECO:0007669"/>
    <property type="project" value="UniProtKB-SubCell"/>
</dbReference>
<gene>
    <name evidence="12" type="ORF">NCGR_LOCUS36154</name>
</gene>
<dbReference type="Pfam" id="PF13912">
    <property type="entry name" value="zf-C2H2_6"/>
    <property type="match status" value="1"/>
</dbReference>
<evidence type="ECO:0000256" key="9">
    <source>
        <dbReference type="PROSITE-ProRule" id="PRU00042"/>
    </source>
</evidence>
<dbReference type="SUPFAM" id="SSF57667">
    <property type="entry name" value="beta-beta-alpha zinc fingers"/>
    <property type="match status" value="1"/>
</dbReference>
<dbReference type="OrthoDB" id="693133at2759"/>
<evidence type="ECO:0000313" key="12">
    <source>
        <dbReference type="EMBL" id="CAD6252503.1"/>
    </source>
</evidence>
<evidence type="ECO:0000256" key="2">
    <source>
        <dbReference type="ARBA" id="ARBA00022723"/>
    </source>
</evidence>
<proteinExistence type="predicted"/>
<dbReference type="Proteomes" id="UP000604825">
    <property type="component" value="Unassembled WGS sequence"/>
</dbReference>
<dbReference type="Gene3D" id="3.30.160.60">
    <property type="entry name" value="Classic Zinc Finger"/>
    <property type="match status" value="1"/>
</dbReference>
<feature type="domain" description="C2H2-type" evidence="11">
    <location>
        <begin position="55"/>
        <end position="82"/>
    </location>
</feature>
<keyword evidence="5" id="KW-0862">Zinc</keyword>
<comment type="caution">
    <text evidence="12">The sequence shown here is derived from an EMBL/GenBank/DDBJ whole genome shotgun (WGS) entry which is preliminary data.</text>
</comment>